<dbReference type="Proteomes" id="UP001219568">
    <property type="component" value="Unassembled WGS sequence"/>
</dbReference>
<evidence type="ECO:0000313" key="3">
    <source>
        <dbReference type="Proteomes" id="UP001219568"/>
    </source>
</evidence>
<feature type="region of interest" description="Disordered" evidence="1">
    <location>
        <begin position="95"/>
        <end position="122"/>
    </location>
</feature>
<accession>A0AAD6NCC5</accession>
<feature type="compositionally biased region" description="Basic and acidic residues" evidence="1">
    <location>
        <begin position="158"/>
        <end position="172"/>
    </location>
</feature>
<reference evidence="2" key="1">
    <citation type="journal article" date="2023" name="IMA Fungus">
        <title>Comparative genomic study of the Penicillium genus elucidates a diverse pangenome and 15 lateral gene transfer events.</title>
        <authorList>
            <person name="Petersen C."/>
            <person name="Sorensen T."/>
            <person name="Nielsen M.R."/>
            <person name="Sondergaard T.E."/>
            <person name="Sorensen J.L."/>
            <person name="Fitzpatrick D.A."/>
            <person name="Frisvad J.C."/>
            <person name="Nielsen K.L."/>
        </authorList>
    </citation>
    <scope>NUCLEOTIDE SEQUENCE</scope>
    <source>
        <strain evidence="2">IBT 15450</strain>
    </source>
</reference>
<keyword evidence="3" id="KW-1185">Reference proteome</keyword>
<comment type="caution">
    <text evidence="2">The sequence shown here is derived from an EMBL/GenBank/DDBJ whole genome shotgun (WGS) entry which is preliminary data.</text>
</comment>
<proteinExistence type="predicted"/>
<evidence type="ECO:0000256" key="1">
    <source>
        <dbReference type="SAM" id="MobiDB-lite"/>
    </source>
</evidence>
<name>A0AAD6NCC5_PENCN</name>
<feature type="compositionally biased region" description="Basic and acidic residues" evidence="1">
    <location>
        <begin position="195"/>
        <end position="214"/>
    </location>
</feature>
<gene>
    <name evidence="2" type="ORF">N7460_002040</name>
</gene>
<protein>
    <submittedName>
        <fullName evidence="2">Uncharacterized protein</fullName>
    </submittedName>
</protein>
<feature type="region of interest" description="Disordered" evidence="1">
    <location>
        <begin position="145"/>
        <end position="214"/>
    </location>
</feature>
<organism evidence="2 3">
    <name type="scientific">Penicillium canescens</name>
    <dbReference type="NCBI Taxonomy" id="5083"/>
    <lineage>
        <taxon>Eukaryota</taxon>
        <taxon>Fungi</taxon>
        <taxon>Dikarya</taxon>
        <taxon>Ascomycota</taxon>
        <taxon>Pezizomycotina</taxon>
        <taxon>Eurotiomycetes</taxon>
        <taxon>Eurotiomycetidae</taxon>
        <taxon>Eurotiales</taxon>
        <taxon>Aspergillaceae</taxon>
        <taxon>Penicillium</taxon>
    </lineage>
</organism>
<dbReference type="AlphaFoldDB" id="A0AAD6NCC5"/>
<reference evidence="2" key="2">
    <citation type="submission" date="2023-01" db="EMBL/GenBank/DDBJ databases">
        <authorList>
            <person name="Petersen C."/>
        </authorList>
    </citation>
    <scope>NUCLEOTIDE SEQUENCE</scope>
    <source>
        <strain evidence="2">IBT 15450</strain>
    </source>
</reference>
<dbReference type="EMBL" id="JAQJZL010000002">
    <property type="protein sequence ID" value="KAJ6051506.1"/>
    <property type="molecule type" value="Genomic_DNA"/>
</dbReference>
<sequence>MDSTEYEDFAFISLEHPDLSVAAVREFVDSSDLGTEANPIVIEDDPAPLGSESNPIVIHVDEHRSYSETEQLSSDGDTETISESSWERHVDIAGRSTPIPVPTQFSACKDPEEPQASGQSSVNHLHLDGQNLEMARNRFYVEHSPSHEYGKGKNAKQRRSEQGDALKVEKPAKGLSLLETVVPSDSVGLKKRKSLHDEESKVRRSDRLVKRAMH</sequence>
<evidence type="ECO:0000313" key="2">
    <source>
        <dbReference type="EMBL" id="KAJ6051506.1"/>
    </source>
</evidence>